<evidence type="ECO:0000256" key="1">
    <source>
        <dbReference type="SAM" id="Phobius"/>
    </source>
</evidence>
<organism evidence="2 3">
    <name type="scientific">Rhizoctonia solani</name>
    <dbReference type="NCBI Taxonomy" id="456999"/>
    <lineage>
        <taxon>Eukaryota</taxon>
        <taxon>Fungi</taxon>
        <taxon>Dikarya</taxon>
        <taxon>Basidiomycota</taxon>
        <taxon>Agaricomycotina</taxon>
        <taxon>Agaricomycetes</taxon>
        <taxon>Cantharellales</taxon>
        <taxon>Ceratobasidiaceae</taxon>
        <taxon>Rhizoctonia</taxon>
    </lineage>
</organism>
<keyword evidence="1" id="KW-0812">Transmembrane</keyword>
<accession>A0A8H2Y042</accession>
<feature type="transmembrane region" description="Helical" evidence="1">
    <location>
        <begin position="80"/>
        <end position="103"/>
    </location>
</feature>
<evidence type="ECO:0000313" key="2">
    <source>
        <dbReference type="EMBL" id="CAE6438134.1"/>
    </source>
</evidence>
<keyword evidence="1" id="KW-0472">Membrane</keyword>
<feature type="transmembrane region" description="Helical" evidence="1">
    <location>
        <begin position="48"/>
        <end position="68"/>
    </location>
</feature>
<dbReference type="AlphaFoldDB" id="A0A8H2Y042"/>
<name>A0A8H2Y042_9AGAM</name>
<evidence type="ECO:0000313" key="3">
    <source>
        <dbReference type="Proteomes" id="UP000663846"/>
    </source>
</evidence>
<gene>
    <name evidence="2" type="ORF">RDB_LOCUS124118</name>
</gene>
<sequence length="365" mass="40709">MAGLWLRSKNQIVRCMAHCIIQGILIPLLANFLTSSHLKRDKPWFKSYVIYVNALALIQTAVEIYGVLDYLDSRSIKVSPIILVLSPTLNVGLSASVQLFFIFRCWRIYEQRALFVLPLLALWLTALIPGLMTGYYLVETLRRSTIQPASIAMAIWTFSSLLLELCVTVTTVVFLFRSRTGLVEHNGLFKIVWQVTWVSAALPPILMVILSINGYIVNNLTHPITVTAADLMGAYMRYLLAEFNLTSPTRNLGKVYTLSLMITIAGKGLIRARLDGSSLKDRLTTVLTATGDIPMVVVIPTESSAYEMESRGPTTNTLHGTGSDCENGYPYDSIQVDREWFRKCWDMCPPSPPSEMISLVDSTSA</sequence>
<feature type="transmembrane region" description="Helical" evidence="1">
    <location>
        <begin position="196"/>
        <end position="217"/>
    </location>
</feature>
<dbReference type="Proteomes" id="UP000663846">
    <property type="component" value="Unassembled WGS sequence"/>
</dbReference>
<feature type="transmembrane region" description="Helical" evidence="1">
    <location>
        <begin position="115"/>
        <end position="138"/>
    </location>
</feature>
<feature type="transmembrane region" description="Helical" evidence="1">
    <location>
        <begin position="12"/>
        <end position="33"/>
    </location>
</feature>
<feature type="transmembrane region" description="Helical" evidence="1">
    <location>
        <begin position="150"/>
        <end position="176"/>
    </location>
</feature>
<proteinExistence type="predicted"/>
<dbReference type="EMBL" id="CAJMWS010000366">
    <property type="protein sequence ID" value="CAE6438134.1"/>
    <property type="molecule type" value="Genomic_DNA"/>
</dbReference>
<comment type="caution">
    <text evidence="2">The sequence shown here is derived from an EMBL/GenBank/DDBJ whole genome shotgun (WGS) entry which is preliminary data.</text>
</comment>
<reference evidence="2" key="1">
    <citation type="submission" date="2021-01" db="EMBL/GenBank/DDBJ databases">
        <authorList>
            <person name="Kaushik A."/>
        </authorList>
    </citation>
    <scope>NUCLEOTIDE SEQUENCE</scope>
    <source>
        <strain evidence="2">AG1-1C</strain>
    </source>
</reference>
<keyword evidence="1" id="KW-1133">Transmembrane helix</keyword>
<protein>
    <submittedName>
        <fullName evidence="2">Uncharacterized protein</fullName>
    </submittedName>
</protein>